<comment type="caution">
    <text evidence="1">The sequence shown here is derived from an EMBL/GenBank/DDBJ whole genome shotgun (WGS) entry which is preliminary data.</text>
</comment>
<evidence type="ECO:0000313" key="1">
    <source>
        <dbReference type="EMBL" id="PRM97588.1"/>
    </source>
</evidence>
<dbReference type="Proteomes" id="UP000239151">
    <property type="component" value="Unassembled WGS sequence"/>
</dbReference>
<accession>A0A2S9TFH5</accession>
<name>A0A2S9TFH5_9BACT</name>
<dbReference type="AlphaFoldDB" id="A0A2S9TFH5"/>
<reference evidence="1 2" key="1">
    <citation type="submission" date="2017-09" db="EMBL/GenBank/DDBJ databases">
        <title>Reassesment of A. cryaerophilus.</title>
        <authorList>
            <person name="Perez-Cataluna A."/>
            <person name="Collado L."/>
            <person name="Salgado O."/>
            <person name="Lefinanco V."/>
            <person name="Figueras M.J."/>
        </authorList>
    </citation>
    <scope>NUCLEOTIDE SEQUENCE [LARGE SCALE GENOMIC DNA]</scope>
    <source>
        <strain evidence="1 2">LMG 9065</strain>
    </source>
</reference>
<organism evidence="1 2">
    <name type="scientific">Aliarcobacter cryaerophilus</name>
    <dbReference type="NCBI Taxonomy" id="28198"/>
    <lineage>
        <taxon>Bacteria</taxon>
        <taxon>Pseudomonadati</taxon>
        <taxon>Campylobacterota</taxon>
        <taxon>Epsilonproteobacteria</taxon>
        <taxon>Campylobacterales</taxon>
        <taxon>Arcobacteraceae</taxon>
        <taxon>Aliarcobacter</taxon>
    </lineage>
</organism>
<dbReference type="EMBL" id="NXGI01000009">
    <property type="protein sequence ID" value="PRM97588.1"/>
    <property type="molecule type" value="Genomic_DNA"/>
</dbReference>
<sequence>MQKRYSITLKNFLENKKFNNKSFFINANDELVLENDNKKVDLGIFFKLILSKKSNDLKIEISLYSWSNIKQSLVPIDKSIWKDFEFGAGKHIPKIEKHYKSIIDNFLNIFKELKYYWHLKELIHKMEHPIFNFHYKLLNTFSKKSLEDICLKHFNNYPILNVAILKTKVYDRIHYLFLPNYVNGFYIFGIEASVDLDETDYAIIENDSKEILMQECLKLLGVEDEKN</sequence>
<protein>
    <submittedName>
        <fullName evidence="1">Uncharacterized protein</fullName>
    </submittedName>
</protein>
<evidence type="ECO:0000313" key="2">
    <source>
        <dbReference type="Proteomes" id="UP000239151"/>
    </source>
</evidence>
<gene>
    <name evidence="1" type="ORF">CJ670_05210</name>
</gene>
<proteinExistence type="predicted"/>